<organism evidence="1 2">
    <name type="scientific">Aspergillus novofumigatus (strain IBT 16806)</name>
    <dbReference type="NCBI Taxonomy" id="1392255"/>
    <lineage>
        <taxon>Eukaryota</taxon>
        <taxon>Fungi</taxon>
        <taxon>Dikarya</taxon>
        <taxon>Ascomycota</taxon>
        <taxon>Pezizomycotina</taxon>
        <taxon>Eurotiomycetes</taxon>
        <taxon>Eurotiomycetidae</taxon>
        <taxon>Eurotiales</taxon>
        <taxon>Aspergillaceae</taxon>
        <taxon>Aspergillus</taxon>
        <taxon>Aspergillus subgen. Fumigati</taxon>
    </lineage>
</organism>
<dbReference type="GeneID" id="36528422"/>
<dbReference type="EMBL" id="MSZS01000003">
    <property type="protein sequence ID" value="PKX95288.1"/>
    <property type="molecule type" value="Genomic_DNA"/>
</dbReference>
<proteinExistence type="predicted"/>
<evidence type="ECO:0000313" key="2">
    <source>
        <dbReference type="Proteomes" id="UP000234474"/>
    </source>
</evidence>
<dbReference type="OrthoDB" id="4472639at2759"/>
<dbReference type="RefSeq" id="XP_024683883.1">
    <property type="nucleotide sequence ID" value="XM_024821096.1"/>
</dbReference>
<protein>
    <recommendedName>
        <fullName evidence="3">Fungal N-terminal domain-containing protein</fullName>
    </recommendedName>
</protein>
<sequence length="74" mass="8353">MDSAIIDYNEILDQIYTNLANALNTFGASSQQYQNILKILKECLDDIDNDKKKRSAALDPDTLSLAMKFLELGR</sequence>
<dbReference type="Proteomes" id="UP000234474">
    <property type="component" value="Unassembled WGS sequence"/>
</dbReference>
<dbReference type="VEuPathDB" id="FungiDB:P174DRAFT_130049"/>
<evidence type="ECO:0000313" key="1">
    <source>
        <dbReference type="EMBL" id="PKX95288.1"/>
    </source>
</evidence>
<dbReference type="OMA" id="YDIDYNE"/>
<gene>
    <name evidence="1" type="ORF">P174DRAFT_130049</name>
</gene>
<comment type="caution">
    <text evidence="1">The sequence shown here is derived from an EMBL/GenBank/DDBJ whole genome shotgun (WGS) entry which is preliminary data.</text>
</comment>
<evidence type="ECO:0008006" key="3">
    <source>
        <dbReference type="Google" id="ProtNLM"/>
    </source>
</evidence>
<reference evidence="2" key="1">
    <citation type="journal article" date="2018" name="Proc. Natl. Acad. Sci. U.S.A.">
        <title>Linking secondary metabolites to gene clusters through genome sequencing of six diverse Aspergillus species.</title>
        <authorList>
            <person name="Kaerboelling I."/>
            <person name="Vesth T.C."/>
            <person name="Frisvad J.C."/>
            <person name="Nybo J.L."/>
            <person name="Theobald S."/>
            <person name="Kuo A."/>
            <person name="Bowyer P."/>
            <person name="Matsuda Y."/>
            <person name="Mondo S."/>
            <person name="Lyhne E.K."/>
            <person name="Kogle M.E."/>
            <person name="Clum A."/>
            <person name="Lipzen A."/>
            <person name="Salamov A."/>
            <person name="Ngan C.Y."/>
            <person name="Daum C."/>
            <person name="Chiniquy J."/>
            <person name="Barry K."/>
            <person name="LaButti K."/>
            <person name="Haridas S."/>
            <person name="Simmons B.A."/>
            <person name="Magnuson J.K."/>
            <person name="Mortensen U.H."/>
            <person name="Larsen T.O."/>
            <person name="Grigoriev I.V."/>
            <person name="Baker S.E."/>
            <person name="Andersen M.R."/>
        </authorList>
    </citation>
    <scope>NUCLEOTIDE SEQUENCE [LARGE SCALE GENOMIC DNA]</scope>
    <source>
        <strain evidence="2">IBT 16806</strain>
    </source>
</reference>
<accession>A0A2I1CCD4</accession>
<keyword evidence="2" id="KW-1185">Reference proteome</keyword>
<dbReference type="AlphaFoldDB" id="A0A2I1CCD4"/>
<name>A0A2I1CCD4_ASPN1</name>